<dbReference type="Proteomes" id="UP000285744">
    <property type="component" value="Unassembled WGS sequence"/>
</dbReference>
<name>A0A420EU18_9ACTN</name>
<sequence>MAKVHGRHTFISLGGDDLSTFTNTSEITRTADSHDVTGYGADAHEFVGGLKGGTATMGGIYDNTASTGPRAVIEPLIGQTVELIRQTEGTGAGKPQDKATVLVTQYVETNPVADMVTWSCEMQISGTVDTTPQAA</sequence>
<dbReference type="RefSeq" id="WP_120331589.1">
    <property type="nucleotide sequence ID" value="NZ_RAQQ01000027.1"/>
</dbReference>
<dbReference type="OrthoDB" id="3693473at2"/>
<reference evidence="1 2" key="1">
    <citation type="journal article" date="2018" name="Int. J. Syst. Evol. Microbiol.">
        <title>Micromonospora globbae sp. nov., an endophytic actinomycete isolated from roots of Globba winitii C. H. Wright.</title>
        <authorList>
            <person name="Kuncharoen N."/>
            <person name="Pittayakhajonwut P."/>
            <person name="Tanasupawat S."/>
        </authorList>
    </citation>
    <scope>NUCLEOTIDE SEQUENCE [LARGE SCALE GENOMIC DNA]</scope>
    <source>
        <strain evidence="1 2">WPS1-2</strain>
    </source>
</reference>
<dbReference type="EMBL" id="RAQQ01000027">
    <property type="protein sequence ID" value="RKF24139.1"/>
    <property type="molecule type" value="Genomic_DNA"/>
</dbReference>
<gene>
    <name evidence="1" type="ORF">D7I43_28050</name>
</gene>
<evidence type="ECO:0000313" key="2">
    <source>
        <dbReference type="Proteomes" id="UP000285744"/>
    </source>
</evidence>
<accession>A0A420EU18</accession>
<evidence type="ECO:0000313" key="1">
    <source>
        <dbReference type="EMBL" id="RKF24139.1"/>
    </source>
</evidence>
<protein>
    <recommendedName>
        <fullName evidence="3">Phage tail protein</fullName>
    </recommendedName>
</protein>
<proteinExistence type="predicted"/>
<organism evidence="1 2">
    <name type="scientific">Micromonospora globbae</name>
    <dbReference type="NCBI Taxonomy" id="1894969"/>
    <lineage>
        <taxon>Bacteria</taxon>
        <taxon>Bacillati</taxon>
        <taxon>Actinomycetota</taxon>
        <taxon>Actinomycetes</taxon>
        <taxon>Micromonosporales</taxon>
        <taxon>Micromonosporaceae</taxon>
        <taxon>Micromonospora</taxon>
    </lineage>
</organism>
<evidence type="ECO:0008006" key="3">
    <source>
        <dbReference type="Google" id="ProtNLM"/>
    </source>
</evidence>
<comment type="caution">
    <text evidence="1">The sequence shown here is derived from an EMBL/GenBank/DDBJ whole genome shotgun (WGS) entry which is preliminary data.</text>
</comment>
<dbReference type="AlphaFoldDB" id="A0A420EU18"/>